<dbReference type="SMART" id="SM00342">
    <property type="entry name" value="HTH_ARAC"/>
    <property type="match status" value="1"/>
</dbReference>
<keyword evidence="3" id="KW-0804">Transcription</keyword>
<dbReference type="InterPro" id="IPR018060">
    <property type="entry name" value="HTH_AraC"/>
</dbReference>
<dbReference type="InterPro" id="IPR009057">
    <property type="entry name" value="Homeodomain-like_sf"/>
</dbReference>
<dbReference type="PANTHER" id="PTHR47894:SF4">
    <property type="entry name" value="HTH-TYPE TRANSCRIPTIONAL REGULATOR GADX"/>
    <property type="match status" value="1"/>
</dbReference>
<organism evidence="5 6">
    <name type="scientific">Xanthobacter autotrophicus</name>
    <dbReference type="NCBI Taxonomy" id="280"/>
    <lineage>
        <taxon>Bacteria</taxon>
        <taxon>Pseudomonadati</taxon>
        <taxon>Pseudomonadota</taxon>
        <taxon>Alphaproteobacteria</taxon>
        <taxon>Hyphomicrobiales</taxon>
        <taxon>Xanthobacteraceae</taxon>
        <taxon>Xanthobacter</taxon>
    </lineage>
</organism>
<name>A0A6C1KKJ0_XANAU</name>
<dbReference type="Gene3D" id="1.10.10.60">
    <property type="entry name" value="Homeodomain-like"/>
    <property type="match status" value="1"/>
</dbReference>
<dbReference type="InterPro" id="IPR018062">
    <property type="entry name" value="HTH_AraC-typ_CS"/>
</dbReference>
<dbReference type="InterPro" id="IPR032687">
    <property type="entry name" value="AraC-type_N"/>
</dbReference>
<dbReference type="AlphaFoldDB" id="A0A6C1KKJ0"/>
<evidence type="ECO:0000256" key="2">
    <source>
        <dbReference type="ARBA" id="ARBA00023125"/>
    </source>
</evidence>
<dbReference type="GO" id="GO:0000976">
    <property type="term" value="F:transcription cis-regulatory region binding"/>
    <property type="evidence" value="ECO:0007669"/>
    <property type="project" value="TreeGrafter"/>
</dbReference>
<dbReference type="GO" id="GO:0005829">
    <property type="term" value="C:cytosol"/>
    <property type="evidence" value="ECO:0007669"/>
    <property type="project" value="TreeGrafter"/>
</dbReference>
<gene>
    <name evidence="5" type="ORF">FBQ73_01595</name>
</gene>
<dbReference type="EMBL" id="VAUP01000004">
    <property type="protein sequence ID" value="TLX44769.1"/>
    <property type="molecule type" value="Genomic_DNA"/>
</dbReference>
<dbReference type="OrthoDB" id="9805730at2"/>
<reference evidence="5 6" key="1">
    <citation type="submission" date="2019-05" db="EMBL/GenBank/DDBJ databases">
        <authorList>
            <person name="Zhou X."/>
        </authorList>
    </citation>
    <scope>NUCLEOTIDE SEQUENCE [LARGE SCALE GENOMIC DNA]</scope>
    <source>
        <strain evidence="5 6">DSM 432</strain>
    </source>
</reference>
<dbReference type="PANTHER" id="PTHR47894">
    <property type="entry name" value="HTH-TYPE TRANSCRIPTIONAL REGULATOR GADX"/>
    <property type="match status" value="1"/>
</dbReference>
<evidence type="ECO:0000256" key="1">
    <source>
        <dbReference type="ARBA" id="ARBA00023015"/>
    </source>
</evidence>
<keyword evidence="2" id="KW-0238">DNA-binding</keyword>
<keyword evidence="1" id="KW-0805">Transcription regulation</keyword>
<evidence type="ECO:0000256" key="3">
    <source>
        <dbReference type="ARBA" id="ARBA00023163"/>
    </source>
</evidence>
<dbReference type="PROSITE" id="PS01124">
    <property type="entry name" value="HTH_ARAC_FAMILY_2"/>
    <property type="match status" value="1"/>
</dbReference>
<dbReference type="Pfam" id="PF12833">
    <property type="entry name" value="HTH_18"/>
    <property type="match status" value="1"/>
</dbReference>
<proteinExistence type="predicted"/>
<evidence type="ECO:0000313" key="5">
    <source>
        <dbReference type="EMBL" id="TLX44769.1"/>
    </source>
</evidence>
<comment type="caution">
    <text evidence="5">The sequence shown here is derived from an EMBL/GenBank/DDBJ whole genome shotgun (WGS) entry which is preliminary data.</text>
</comment>
<dbReference type="SUPFAM" id="SSF46689">
    <property type="entry name" value="Homeodomain-like"/>
    <property type="match status" value="1"/>
</dbReference>
<protein>
    <submittedName>
        <fullName evidence="5">Helix-turn-helix domain-containing protein</fullName>
    </submittedName>
</protein>
<evidence type="ECO:0000259" key="4">
    <source>
        <dbReference type="PROSITE" id="PS01124"/>
    </source>
</evidence>
<dbReference type="Pfam" id="PF12625">
    <property type="entry name" value="Arabinose_bd"/>
    <property type="match status" value="1"/>
</dbReference>
<dbReference type="GO" id="GO:0003700">
    <property type="term" value="F:DNA-binding transcription factor activity"/>
    <property type="evidence" value="ECO:0007669"/>
    <property type="project" value="InterPro"/>
</dbReference>
<dbReference type="GeneID" id="95772153"/>
<feature type="domain" description="HTH araC/xylS-type" evidence="4">
    <location>
        <begin position="235"/>
        <end position="334"/>
    </location>
</feature>
<evidence type="ECO:0000313" key="6">
    <source>
        <dbReference type="Proteomes" id="UP000305131"/>
    </source>
</evidence>
<dbReference type="RefSeq" id="WP_138397770.1">
    <property type="nucleotide sequence ID" value="NZ_JBAFVI010000009.1"/>
</dbReference>
<dbReference type="PROSITE" id="PS00041">
    <property type="entry name" value="HTH_ARAC_FAMILY_1"/>
    <property type="match status" value="1"/>
</dbReference>
<accession>A0A6C1KKJ0</accession>
<sequence>MATTTLPLVRAAAAFPFMIWLRDQGHPLDLLLQDAGLPPGFVANPDQPIPLQVGIEFLRAVAHAEGPDIGCRVVAHAGVDQLGLIGLLVRASQTPREAFQLVTRAFFHHGSHEVLTFTPHAGGGTVRHVFRVPLDDEALFITQQFTAALIASVVTRGGQDGPAVERVELTPHPVFGLSLLESHFGCPVSPTLTGAVAVTLSDAMLDRPYAQPRIPLDQQVTEGCAVIRGDGTLAGSIRAVLPLLLARGGEPTLAEVARFAYMSTRTLQRRLTAEGASLSRLIEQERAARALALLTASTSPVQEVAAEMGYGSGASFTRAVRRWTSAPPTHLRKGRSGYG</sequence>
<dbReference type="Proteomes" id="UP000305131">
    <property type="component" value="Unassembled WGS sequence"/>
</dbReference>